<evidence type="ECO:0000313" key="2">
    <source>
        <dbReference type="Proteomes" id="UP000053237"/>
    </source>
</evidence>
<dbReference type="Proteomes" id="UP000053237">
    <property type="component" value="Unassembled WGS sequence"/>
</dbReference>
<dbReference type="EMBL" id="CAIX01000064">
    <property type="protein sequence ID" value="CCI44235.1"/>
    <property type="molecule type" value="Genomic_DNA"/>
</dbReference>
<name>A0A024GCG5_9STRA</name>
<evidence type="ECO:0000313" key="1">
    <source>
        <dbReference type="EMBL" id="CCI44235.1"/>
    </source>
</evidence>
<evidence type="ECO:0008006" key="3">
    <source>
        <dbReference type="Google" id="ProtNLM"/>
    </source>
</evidence>
<proteinExistence type="predicted"/>
<reference evidence="1 2" key="1">
    <citation type="submission" date="2012-05" db="EMBL/GenBank/DDBJ databases">
        <title>Recombination and specialization in a pathogen metapopulation.</title>
        <authorList>
            <person name="Gardiner A."/>
            <person name="Kemen E."/>
            <person name="Schultz-Larsen T."/>
            <person name="MacLean D."/>
            <person name="Van Oosterhout C."/>
            <person name="Jones J.D.G."/>
        </authorList>
    </citation>
    <scope>NUCLEOTIDE SEQUENCE [LARGE SCALE GENOMIC DNA]</scope>
    <source>
        <strain evidence="1 2">Ac Nc2</strain>
    </source>
</reference>
<dbReference type="InParanoid" id="A0A024GCG5"/>
<accession>A0A024GCG5</accession>
<protein>
    <recommendedName>
        <fullName evidence="3">Protein kinase domain-containing protein</fullName>
    </recommendedName>
</protein>
<dbReference type="AlphaFoldDB" id="A0A024GCG5"/>
<gene>
    <name evidence="1" type="ORF">BN9_050190</name>
</gene>
<organism evidence="1 2">
    <name type="scientific">Albugo candida</name>
    <dbReference type="NCBI Taxonomy" id="65357"/>
    <lineage>
        <taxon>Eukaryota</taxon>
        <taxon>Sar</taxon>
        <taxon>Stramenopiles</taxon>
        <taxon>Oomycota</taxon>
        <taxon>Peronosporomycetes</taxon>
        <taxon>Albuginales</taxon>
        <taxon>Albuginaceae</taxon>
        <taxon>Albugo</taxon>
    </lineage>
</organism>
<keyword evidence="2" id="KW-1185">Reference proteome</keyword>
<sequence length="174" mass="19793">MTHVIPNAAIDVLDKMVRVDPQAQLLSSQVAKHPFMVGGNGETIMPLEIDTTFALYRCTYRSPSTTFIKSSGKAPIYGRWQWRNNNAIRDRHDLCTLPMHLSENDNCCPFHYITFATDSVPRLLIDLFGCQKAQNQTSNSVSLVLFFPFYTFLHHAVFCIRYGTHAPDTFFVSL</sequence>
<comment type="caution">
    <text evidence="1">The sequence shown here is derived from an EMBL/GenBank/DDBJ whole genome shotgun (WGS) entry which is preliminary data.</text>
</comment>